<reference evidence="3" key="1">
    <citation type="submission" date="2023-07" db="EMBL/GenBank/DDBJ databases">
        <title>Functional and genomic diversity of the sorghum phyllosphere microbiome.</title>
        <authorList>
            <person name="Shade A."/>
        </authorList>
    </citation>
    <scope>NUCLEOTIDE SEQUENCE</scope>
    <source>
        <strain evidence="3">SORGH_AS_0908</strain>
    </source>
</reference>
<dbReference type="InterPro" id="IPR045865">
    <property type="entry name" value="ACT-like_dom_sf"/>
</dbReference>
<evidence type="ECO:0000313" key="4">
    <source>
        <dbReference type="Proteomes" id="UP001234354"/>
    </source>
</evidence>
<evidence type="ECO:0000313" key="3">
    <source>
        <dbReference type="EMBL" id="MDQ1120051.1"/>
    </source>
</evidence>
<dbReference type="Proteomes" id="UP001234354">
    <property type="component" value="Unassembled WGS sequence"/>
</dbReference>
<evidence type="ECO:0000259" key="1">
    <source>
        <dbReference type="Pfam" id="PF13840"/>
    </source>
</evidence>
<evidence type="ECO:0000259" key="2">
    <source>
        <dbReference type="Pfam" id="PF21631"/>
    </source>
</evidence>
<dbReference type="InterPro" id="IPR051719">
    <property type="entry name" value="CASTOR_mTORC1"/>
</dbReference>
<dbReference type="InterPro" id="IPR016540">
    <property type="entry name" value="UCP008459"/>
</dbReference>
<feature type="domain" description="A9CJY8-like N-terminal" evidence="2">
    <location>
        <begin position="13"/>
        <end position="54"/>
    </location>
</feature>
<gene>
    <name evidence="3" type="ORF">QE383_002359</name>
</gene>
<dbReference type="EMBL" id="JAUTBB010000001">
    <property type="protein sequence ID" value="MDQ1120051.1"/>
    <property type="molecule type" value="Genomic_DNA"/>
</dbReference>
<dbReference type="PANTHER" id="PTHR31131:SF6">
    <property type="entry name" value="CASTOR ACT DOMAIN-CONTAINING PROTEIN"/>
    <property type="match status" value="1"/>
</dbReference>
<dbReference type="Pfam" id="PF21631">
    <property type="entry name" value="A9CJY8-like_N"/>
    <property type="match status" value="1"/>
</dbReference>
<dbReference type="PANTHER" id="PTHR31131">
    <property type="entry name" value="CHROMOSOME 1, WHOLE GENOME SHOTGUN SEQUENCE"/>
    <property type="match status" value="1"/>
</dbReference>
<dbReference type="RefSeq" id="WP_306993341.1">
    <property type="nucleotide sequence ID" value="NZ_JAUTBB010000001.1"/>
</dbReference>
<accession>A0AAW8GC56</accession>
<dbReference type="InterPro" id="IPR027795">
    <property type="entry name" value="CASTOR_ACT_dom"/>
</dbReference>
<proteinExistence type="predicted"/>
<name>A0AAW8GC56_9GAMM</name>
<sequence>MALTLRLLGLTSAVCRLPAGAPLPEWCAPAAQTHISWTDEELSIVCDEGRVPEEVQCERGWRTLMLHGPFAFELTGILAQVLQPLAQAGVGIFAVSTFDTDYVLVKQSQLEAAIAALRAAGHTVLDQGLSSIPG</sequence>
<dbReference type="PIRSF" id="PIRSF008459">
    <property type="entry name" value="UCP008459"/>
    <property type="match status" value="1"/>
</dbReference>
<feature type="domain" description="CASTOR ACT" evidence="1">
    <location>
        <begin position="57"/>
        <end position="118"/>
    </location>
</feature>
<evidence type="ECO:0008006" key="5">
    <source>
        <dbReference type="Google" id="ProtNLM"/>
    </source>
</evidence>
<dbReference type="Pfam" id="PF13840">
    <property type="entry name" value="ACT_7"/>
    <property type="match status" value="1"/>
</dbReference>
<dbReference type="Gene3D" id="3.30.2130.10">
    <property type="entry name" value="VC0802-like"/>
    <property type="match status" value="1"/>
</dbReference>
<dbReference type="InterPro" id="IPR049447">
    <property type="entry name" value="A9CJY8-like_N"/>
</dbReference>
<dbReference type="SUPFAM" id="SSF55021">
    <property type="entry name" value="ACT-like"/>
    <property type="match status" value="2"/>
</dbReference>
<organism evidence="3 4">
    <name type="scientific">Pseudoxanthomonas winnipegensis</name>
    <dbReference type="NCBI Taxonomy" id="2480810"/>
    <lineage>
        <taxon>Bacteria</taxon>
        <taxon>Pseudomonadati</taxon>
        <taxon>Pseudomonadota</taxon>
        <taxon>Gammaproteobacteria</taxon>
        <taxon>Lysobacterales</taxon>
        <taxon>Lysobacteraceae</taxon>
        <taxon>Pseudoxanthomonas</taxon>
    </lineage>
</organism>
<dbReference type="AlphaFoldDB" id="A0AAW8GC56"/>
<protein>
    <recommendedName>
        <fullName evidence="5">Aspartate kinase</fullName>
    </recommendedName>
</protein>
<comment type="caution">
    <text evidence="3">The sequence shown here is derived from an EMBL/GenBank/DDBJ whole genome shotgun (WGS) entry which is preliminary data.</text>
</comment>